<proteinExistence type="predicted"/>
<sequence length="406" mass="40938">MRIGSIGVRAGRRRSSGGERGAAARAVAGPDRLARPLAACVLVLTIAACDGAPRGEEPTSAAPAPSMDPTEVAEAGTTAVDPSWLCAPGGDSEAPAYTPEPGVFTPETVQAEGNAVTVSGPFALAEDYDYGGFAPDGVVVPADPAHRGTPADGYDRQLGTEDAPAPPLVVRERVEVTGEGAAPSAATARLTLGTCDDAPMPDGQYLLSLQGGGVDGPGRGEDGWSSSRDVMLDVVDGKLQTVPGATDATDGEVPADLSPLECRAPLSSVGDGDGLSVAVSRQDTSVSTTVPEEEAGVSVDARVSVTSEDLGTRALLQGVVLTNPSTGTVVAGARNAGSVGLQWIGEDGVSTAETAWTTRSTCTRAPLDPGGYEAHGFAVTVDDEGATHIVLSDPWTVDVVEEGATP</sequence>
<dbReference type="RefSeq" id="WP_209904183.1">
    <property type="nucleotide sequence ID" value="NZ_BAAAJW010000012.1"/>
</dbReference>
<evidence type="ECO:0000313" key="3">
    <source>
        <dbReference type="Proteomes" id="UP001519290"/>
    </source>
</evidence>
<feature type="region of interest" description="Disordered" evidence="1">
    <location>
        <begin position="1"/>
        <end position="28"/>
    </location>
</feature>
<comment type="caution">
    <text evidence="2">The sequence shown here is derived from an EMBL/GenBank/DDBJ whole genome shotgun (WGS) entry which is preliminary data.</text>
</comment>
<name>A0ABS4X4P4_9MICO</name>
<feature type="region of interest" description="Disordered" evidence="1">
    <location>
        <begin position="54"/>
        <end position="102"/>
    </location>
</feature>
<accession>A0ABS4X4P4</accession>
<protein>
    <submittedName>
        <fullName evidence="2">Uncharacterized protein</fullName>
    </submittedName>
</protein>
<evidence type="ECO:0000313" key="2">
    <source>
        <dbReference type="EMBL" id="MBP2383430.1"/>
    </source>
</evidence>
<reference evidence="2 3" key="1">
    <citation type="submission" date="2021-03" db="EMBL/GenBank/DDBJ databases">
        <title>Sequencing the genomes of 1000 actinobacteria strains.</title>
        <authorList>
            <person name="Klenk H.-P."/>
        </authorList>
    </citation>
    <scope>NUCLEOTIDE SEQUENCE [LARGE SCALE GENOMIC DNA]</scope>
    <source>
        <strain evidence="2 3">DSM 14566</strain>
    </source>
</reference>
<gene>
    <name evidence="2" type="ORF">JOF43_003419</name>
</gene>
<dbReference type="Proteomes" id="UP001519290">
    <property type="component" value="Unassembled WGS sequence"/>
</dbReference>
<evidence type="ECO:0000256" key="1">
    <source>
        <dbReference type="SAM" id="MobiDB-lite"/>
    </source>
</evidence>
<dbReference type="EMBL" id="JAGIOD010000002">
    <property type="protein sequence ID" value="MBP2383430.1"/>
    <property type="molecule type" value="Genomic_DNA"/>
</dbReference>
<organism evidence="2 3">
    <name type="scientific">Brachybacterium sacelli</name>
    <dbReference type="NCBI Taxonomy" id="173364"/>
    <lineage>
        <taxon>Bacteria</taxon>
        <taxon>Bacillati</taxon>
        <taxon>Actinomycetota</taxon>
        <taxon>Actinomycetes</taxon>
        <taxon>Micrococcales</taxon>
        <taxon>Dermabacteraceae</taxon>
        <taxon>Brachybacterium</taxon>
    </lineage>
</organism>
<keyword evidence="3" id="KW-1185">Reference proteome</keyword>